<feature type="chain" id="PRO_5017982117" description="DUF4890 domain-containing protein" evidence="2">
    <location>
        <begin position="21"/>
        <end position="133"/>
    </location>
</feature>
<reference evidence="3 4" key="1">
    <citation type="submission" date="2018-11" db="EMBL/GenBank/DDBJ databases">
        <title>Flavobacterium sp. nov., YIM 102796 draft genome.</title>
        <authorList>
            <person name="Li G."/>
            <person name="Jiang Y."/>
        </authorList>
    </citation>
    <scope>NUCLEOTIDE SEQUENCE [LARGE SCALE GENOMIC DNA]</scope>
    <source>
        <strain evidence="3 4">YIM 102796</strain>
    </source>
</reference>
<dbReference type="EMBL" id="RQTJ01000035">
    <property type="protein sequence ID" value="RRA91222.1"/>
    <property type="molecule type" value="Genomic_DNA"/>
</dbReference>
<name>A0A3P1ATD5_9FLAO</name>
<feature type="signal peptide" evidence="2">
    <location>
        <begin position="1"/>
        <end position="20"/>
    </location>
</feature>
<organism evidence="3 4">
    <name type="scientific">Paenimyroides viscosum</name>
    <dbReference type="NCBI Taxonomy" id="2488729"/>
    <lineage>
        <taxon>Bacteria</taxon>
        <taxon>Pseudomonadati</taxon>
        <taxon>Bacteroidota</taxon>
        <taxon>Flavobacteriia</taxon>
        <taxon>Flavobacteriales</taxon>
        <taxon>Flavobacteriaceae</taxon>
        <taxon>Paenimyroides</taxon>
    </lineage>
</organism>
<protein>
    <recommendedName>
        <fullName evidence="5">DUF4890 domain-containing protein</fullName>
    </recommendedName>
</protein>
<evidence type="ECO:0000256" key="2">
    <source>
        <dbReference type="SAM" id="SignalP"/>
    </source>
</evidence>
<accession>A0A3P1ATD5</accession>
<gene>
    <name evidence="3" type="ORF">EG242_12615</name>
</gene>
<evidence type="ECO:0008006" key="5">
    <source>
        <dbReference type="Google" id="ProtNLM"/>
    </source>
</evidence>
<feature type="region of interest" description="Disordered" evidence="1">
    <location>
        <begin position="27"/>
        <end position="47"/>
    </location>
</feature>
<evidence type="ECO:0000256" key="1">
    <source>
        <dbReference type="SAM" id="MobiDB-lite"/>
    </source>
</evidence>
<dbReference type="AlphaFoldDB" id="A0A3P1ATD5"/>
<comment type="caution">
    <text evidence="3">The sequence shown here is derived from an EMBL/GenBank/DDBJ whole genome shotgun (WGS) entry which is preliminary data.</text>
</comment>
<evidence type="ECO:0000313" key="4">
    <source>
        <dbReference type="Proteomes" id="UP000268372"/>
    </source>
</evidence>
<evidence type="ECO:0000313" key="3">
    <source>
        <dbReference type="EMBL" id="RRA91222.1"/>
    </source>
</evidence>
<keyword evidence="2" id="KW-0732">Signal</keyword>
<proteinExistence type="predicted"/>
<keyword evidence="4" id="KW-1185">Reference proteome</keyword>
<dbReference type="OrthoDB" id="1356765at2"/>
<dbReference type="RefSeq" id="WP_124900222.1">
    <property type="nucleotide sequence ID" value="NZ_RQTJ01000035.1"/>
</dbReference>
<sequence>MRTIITLAVLALGLSGFAQQRQMVRTDNKTHQENRYSQQSYGNDRYNNKYGNFSFSRLDLTNRQERMLVDILKDKQNEERSIVKKYRNPEQKLRMLDREYDRKIQNLLSRSQYDKWSKVYAYQYEAYGNKRWS</sequence>
<dbReference type="Proteomes" id="UP000268372">
    <property type="component" value="Unassembled WGS sequence"/>
</dbReference>